<dbReference type="PANTHER" id="PTHR14226:SF29">
    <property type="entry name" value="NEUROPATHY TARGET ESTERASE SWS"/>
    <property type="match status" value="1"/>
</dbReference>
<protein>
    <submittedName>
        <fullName evidence="6">NTE family protein</fullName>
    </submittedName>
</protein>
<keyword evidence="3 4" id="KW-0443">Lipid metabolism</keyword>
<feature type="active site" description="Proton acceptor" evidence="4">
    <location>
        <position position="219"/>
    </location>
</feature>
<feature type="domain" description="PNPLA" evidence="5">
    <location>
        <begin position="37"/>
        <end position="232"/>
    </location>
</feature>
<evidence type="ECO:0000256" key="3">
    <source>
        <dbReference type="ARBA" id="ARBA00023098"/>
    </source>
</evidence>
<feature type="short sequence motif" description="GXGXXG" evidence="4">
    <location>
        <begin position="41"/>
        <end position="46"/>
    </location>
</feature>
<dbReference type="PROSITE" id="PS51635">
    <property type="entry name" value="PNPLA"/>
    <property type="match status" value="1"/>
</dbReference>
<dbReference type="EMBL" id="FOIR01000001">
    <property type="protein sequence ID" value="SEV87977.1"/>
    <property type="molecule type" value="Genomic_DNA"/>
</dbReference>
<evidence type="ECO:0000259" key="5">
    <source>
        <dbReference type="PROSITE" id="PS51635"/>
    </source>
</evidence>
<dbReference type="STRING" id="1267423.SAMN05216290_0419"/>
<proteinExistence type="predicted"/>
<evidence type="ECO:0000256" key="4">
    <source>
        <dbReference type="PROSITE-ProRule" id="PRU01161"/>
    </source>
</evidence>
<dbReference type="InterPro" id="IPR016035">
    <property type="entry name" value="Acyl_Trfase/lysoPLipase"/>
</dbReference>
<feature type="short sequence motif" description="DGA/G" evidence="4">
    <location>
        <begin position="219"/>
        <end position="221"/>
    </location>
</feature>
<evidence type="ECO:0000313" key="7">
    <source>
        <dbReference type="Proteomes" id="UP000199437"/>
    </source>
</evidence>
<evidence type="ECO:0000313" key="6">
    <source>
        <dbReference type="EMBL" id="SEV87977.1"/>
    </source>
</evidence>
<dbReference type="GO" id="GO:0016042">
    <property type="term" value="P:lipid catabolic process"/>
    <property type="evidence" value="ECO:0007669"/>
    <property type="project" value="UniProtKB-UniRule"/>
</dbReference>
<name>A0A1I0MI20_9BACT</name>
<keyword evidence="2 4" id="KW-0442">Lipid degradation</keyword>
<dbReference type="OrthoDB" id="9770965at2"/>
<dbReference type="SUPFAM" id="SSF52151">
    <property type="entry name" value="FabD/lysophospholipase-like"/>
    <property type="match status" value="1"/>
</dbReference>
<feature type="short sequence motif" description="GXSXG" evidence="4">
    <location>
        <begin position="68"/>
        <end position="72"/>
    </location>
</feature>
<gene>
    <name evidence="6" type="ORF">SAMN05216290_0419</name>
</gene>
<dbReference type="InterPro" id="IPR050301">
    <property type="entry name" value="NTE"/>
</dbReference>
<dbReference type="Proteomes" id="UP000199437">
    <property type="component" value="Unassembled WGS sequence"/>
</dbReference>
<evidence type="ECO:0000256" key="1">
    <source>
        <dbReference type="ARBA" id="ARBA00022801"/>
    </source>
</evidence>
<dbReference type="InterPro" id="IPR002641">
    <property type="entry name" value="PNPLA_dom"/>
</dbReference>
<dbReference type="GO" id="GO:0016787">
    <property type="term" value="F:hydrolase activity"/>
    <property type="evidence" value="ECO:0007669"/>
    <property type="project" value="UniProtKB-UniRule"/>
</dbReference>
<dbReference type="PANTHER" id="PTHR14226">
    <property type="entry name" value="NEUROPATHY TARGET ESTERASE/SWISS CHEESE D.MELANOGASTER"/>
    <property type="match status" value="1"/>
</dbReference>
<dbReference type="CDD" id="cd07205">
    <property type="entry name" value="Pat_PNPLA6_PNPLA7_NTE1_like"/>
    <property type="match status" value="1"/>
</dbReference>
<sequence length="784" mass="88737">MVKGINPFINFCKVRNILFLLLIILVAHTAKAQRVGVVLSGGGAKGAAHVGVLKALEEEGIPIDYIVGTSMGAIVGAFYSAGYSPEEIESIIRNPVFTNWVNGTNSERYHYNYTRAQDNASWFTFDLLLDKGSGPTVNTPLANDLIINFILNEYLAQASQRAEDRFNGLFVPYRAVAADLFTQNAIPIDSGSVMQAARSSMAVPLFYRPIKVANKYLFDGGIYNNFPVDIMEKSFEPDVIIGSNVGTKISAEYPFGKDERIMNDMLLFMVLDKTDPSRIGEGNLYIEPNIVEESALDFAKVGQFIDSGYVAAKKELLAFKPMIKDTINKSLVQLQRNEFRSGFKDLAFGRLELYGFDDKQSKFVQKLINFKNGTRDLEQIKSAYFQLVSEPYFKNIYPNFSYDSESQYFVLELYLKPTARNALSIDVGGNLSTRQISSLQLGARLNSFNRRLNTYEVNATTGLFYESLLMRARFNYNPKTRFYFQPKLVYNHWDYVNSKDIISPNRRTILLDRIDRKVGGALGFGTGQRGVFSGEMAYVRNTDEFSNTANFSSDDYLDNLEMKAYNAGIRYERNSLDRKLFPKGGSRFYASLQYYNGSSDWLPGTTSVDYNPASDRFINKNSNWINAQVSFEEFSLPKGKYTFGWTVDAQLSTINPLFNYQSTLLYLPSFEPMFDSKTYFLPNFRAQFYVGAGIINVFEIARSLELRLELYGFEALKWLEEGLDQEAVVNTGFSKPQFMGMAGFVYSTVLGPISLRFNYLDGEEKNFGLMLSIGYTIFNQKSVE</sequence>
<reference evidence="7" key="1">
    <citation type="submission" date="2016-10" db="EMBL/GenBank/DDBJ databases">
        <authorList>
            <person name="Varghese N."/>
            <person name="Submissions S."/>
        </authorList>
    </citation>
    <scope>NUCLEOTIDE SEQUENCE [LARGE SCALE GENOMIC DNA]</scope>
    <source>
        <strain evidence="7">CGMCC 1.12402</strain>
    </source>
</reference>
<evidence type="ECO:0000256" key="2">
    <source>
        <dbReference type="ARBA" id="ARBA00022963"/>
    </source>
</evidence>
<accession>A0A1I0MI20</accession>
<keyword evidence="7" id="KW-1185">Reference proteome</keyword>
<dbReference type="AlphaFoldDB" id="A0A1I0MI20"/>
<organism evidence="6 7">
    <name type="scientific">Roseivirga pacifica</name>
    <dbReference type="NCBI Taxonomy" id="1267423"/>
    <lineage>
        <taxon>Bacteria</taxon>
        <taxon>Pseudomonadati</taxon>
        <taxon>Bacteroidota</taxon>
        <taxon>Cytophagia</taxon>
        <taxon>Cytophagales</taxon>
        <taxon>Roseivirgaceae</taxon>
        <taxon>Roseivirga</taxon>
    </lineage>
</organism>
<keyword evidence="1 4" id="KW-0378">Hydrolase</keyword>
<dbReference type="Pfam" id="PF01734">
    <property type="entry name" value="Patatin"/>
    <property type="match status" value="1"/>
</dbReference>
<dbReference type="Gene3D" id="3.40.1090.10">
    <property type="entry name" value="Cytosolic phospholipase A2 catalytic domain"/>
    <property type="match status" value="2"/>
</dbReference>
<feature type="active site" description="Nucleophile" evidence="4">
    <location>
        <position position="70"/>
    </location>
</feature>